<dbReference type="EMBL" id="FRAA01000015">
    <property type="protein sequence ID" value="SHK97492.1"/>
    <property type="molecule type" value="Genomic_DNA"/>
</dbReference>
<evidence type="ECO:0000313" key="2">
    <source>
        <dbReference type="Proteomes" id="UP000184474"/>
    </source>
</evidence>
<sequence length="56" mass="6443">MNLPALESEIAKKIHTLNVDQKVDIMQYINRIAGTTTKESYRNKAIREIRRALSSI</sequence>
<evidence type="ECO:0000313" key="1">
    <source>
        <dbReference type="EMBL" id="SHK97492.1"/>
    </source>
</evidence>
<dbReference type="RefSeq" id="WP_158583964.1">
    <property type="nucleotide sequence ID" value="NZ_FRAA01000015.1"/>
</dbReference>
<dbReference type="Proteomes" id="UP000184474">
    <property type="component" value="Unassembled WGS sequence"/>
</dbReference>
<name>A0A1M6WUP5_REIAG</name>
<keyword evidence="2" id="KW-1185">Reference proteome</keyword>
<reference evidence="2" key="1">
    <citation type="submission" date="2016-11" db="EMBL/GenBank/DDBJ databases">
        <authorList>
            <person name="Varghese N."/>
            <person name="Submissions S."/>
        </authorList>
    </citation>
    <scope>NUCLEOTIDE SEQUENCE [LARGE SCALE GENOMIC DNA]</scope>
    <source>
        <strain evidence="2">DSM 26134</strain>
    </source>
</reference>
<organism evidence="1 2">
    <name type="scientific">Reichenbachiella agariperforans</name>
    <dbReference type="NCBI Taxonomy" id="156994"/>
    <lineage>
        <taxon>Bacteria</taxon>
        <taxon>Pseudomonadati</taxon>
        <taxon>Bacteroidota</taxon>
        <taxon>Cytophagia</taxon>
        <taxon>Cytophagales</taxon>
        <taxon>Reichenbachiellaceae</taxon>
        <taxon>Reichenbachiella</taxon>
    </lineage>
</organism>
<proteinExistence type="predicted"/>
<gene>
    <name evidence="1" type="ORF">SAMN04488028_11514</name>
</gene>
<accession>A0A1M6WUP5</accession>
<protein>
    <submittedName>
        <fullName evidence="1">Uncharacterized protein</fullName>
    </submittedName>
</protein>
<dbReference type="AlphaFoldDB" id="A0A1M6WUP5"/>